<name>A0ABR2A4I1_9ROSI</name>
<gene>
    <name evidence="1" type="ORF">V6N12_009758</name>
</gene>
<reference evidence="1 2" key="1">
    <citation type="journal article" date="2024" name="G3 (Bethesda)">
        <title>Genome assembly of Hibiscus sabdariffa L. provides insights into metabolisms of medicinal natural products.</title>
        <authorList>
            <person name="Kim T."/>
        </authorList>
    </citation>
    <scope>NUCLEOTIDE SEQUENCE [LARGE SCALE GENOMIC DNA]</scope>
    <source>
        <strain evidence="1">TK-2024</strain>
        <tissue evidence="1">Old leaves</tissue>
    </source>
</reference>
<evidence type="ECO:0000313" key="2">
    <source>
        <dbReference type="Proteomes" id="UP001472677"/>
    </source>
</evidence>
<dbReference type="Proteomes" id="UP001472677">
    <property type="component" value="Unassembled WGS sequence"/>
</dbReference>
<evidence type="ECO:0000313" key="1">
    <source>
        <dbReference type="EMBL" id="KAK8487545.1"/>
    </source>
</evidence>
<dbReference type="PANTHER" id="PTHR33484">
    <property type="entry name" value="BNAC07G33360D PROTEIN"/>
    <property type="match status" value="1"/>
</dbReference>
<protein>
    <submittedName>
        <fullName evidence="1">Uncharacterized protein</fullName>
    </submittedName>
</protein>
<keyword evidence="2" id="KW-1185">Reference proteome</keyword>
<comment type="caution">
    <text evidence="1">The sequence shown here is derived from an EMBL/GenBank/DDBJ whole genome shotgun (WGS) entry which is preliminary data.</text>
</comment>
<proteinExistence type="predicted"/>
<dbReference type="EMBL" id="JBBPBM010001078">
    <property type="protein sequence ID" value="KAK8487545.1"/>
    <property type="molecule type" value="Genomic_DNA"/>
</dbReference>
<organism evidence="1 2">
    <name type="scientific">Hibiscus sabdariffa</name>
    <name type="common">roselle</name>
    <dbReference type="NCBI Taxonomy" id="183260"/>
    <lineage>
        <taxon>Eukaryota</taxon>
        <taxon>Viridiplantae</taxon>
        <taxon>Streptophyta</taxon>
        <taxon>Embryophyta</taxon>
        <taxon>Tracheophyta</taxon>
        <taxon>Spermatophyta</taxon>
        <taxon>Magnoliopsida</taxon>
        <taxon>eudicotyledons</taxon>
        <taxon>Gunneridae</taxon>
        <taxon>Pentapetalae</taxon>
        <taxon>rosids</taxon>
        <taxon>malvids</taxon>
        <taxon>Malvales</taxon>
        <taxon>Malvaceae</taxon>
        <taxon>Malvoideae</taxon>
        <taxon>Hibiscus</taxon>
    </lineage>
</organism>
<sequence>MAYNQVNYLGKVALDGFAIIEERFSRGPSQGQYHHRNPAAPNQYCHGGPDEPSFRSYRPPTKQCYETLYFLPVPQPPKQEGAVISSKQAAEIYGGIVFKDSNYKTKPSPSRWGYNYD</sequence>
<accession>A0ABR2A4I1</accession>
<dbReference type="PANTHER" id="PTHR33484:SF3">
    <property type="entry name" value="HYDROXYPROLINE-RICH GLYCOPROTEIN FAMILY PROTEIN"/>
    <property type="match status" value="1"/>
</dbReference>